<gene>
    <name evidence="2" type="ORF">EHT25_28075</name>
</gene>
<keyword evidence="1" id="KW-0812">Transmembrane</keyword>
<dbReference type="AlphaFoldDB" id="A0A3P1BD60"/>
<evidence type="ECO:0000256" key="1">
    <source>
        <dbReference type="SAM" id="Phobius"/>
    </source>
</evidence>
<protein>
    <submittedName>
        <fullName evidence="2">Uncharacterized protein</fullName>
    </submittedName>
</protein>
<organism evidence="2 3">
    <name type="scientific">Larkinella rosea</name>
    <dbReference type="NCBI Taxonomy" id="2025312"/>
    <lineage>
        <taxon>Bacteria</taxon>
        <taxon>Pseudomonadati</taxon>
        <taxon>Bacteroidota</taxon>
        <taxon>Cytophagia</taxon>
        <taxon>Cytophagales</taxon>
        <taxon>Spirosomataceae</taxon>
        <taxon>Larkinella</taxon>
    </lineage>
</organism>
<reference evidence="2 3" key="1">
    <citation type="submission" date="2018-11" db="EMBL/GenBank/DDBJ databases">
        <authorList>
            <person name="Zhou Z."/>
            <person name="Wang G."/>
        </authorList>
    </citation>
    <scope>NUCLEOTIDE SEQUENCE [LARGE SCALE GENOMIC DNA]</scope>
    <source>
        <strain evidence="2 3">KCTC52004</strain>
    </source>
</reference>
<dbReference type="Proteomes" id="UP000271925">
    <property type="component" value="Unassembled WGS sequence"/>
</dbReference>
<dbReference type="OrthoDB" id="9809908at2"/>
<comment type="caution">
    <text evidence="2">The sequence shown here is derived from an EMBL/GenBank/DDBJ whole genome shotgun (WGS) entry which is preliminary data.</text>
</comment>
<keyword evidence="1" id="KW-0472">Membrane</keyword>
<proteinExistence type="predicted"/>
<feature type="transmembrane region" description="Helical" evidence="1">
    <location>
        <begin position="20"/>
        <end position="39"/>
    </location>
</feature>
<evidence type="ECO:0000313" key="3">
    <source>
        <dbReference type="Proteomes" id="UP000271925"/>
    </source>
</evidence>
<accession>A0A3P1BD60</accession>
<dbReference type="RefSeq" id="WP_124878749.1">
    <property type="nucleotide sequence ID" value="NZ_RQJO01000015.1"/>
</dbReference>
<keyword evidence="1" id="KW-1133">Transmembrane helix</keyword>
<keyword evidence="3" id="KW-1185">Reference proteome</keyword>
<evidence type="ECO:0000313" key="2">
    <source>
        <dbReference type="EMBL" id="RRA98851.1"/>
    </source>
</evidence>
<dbReference type="EMBL" id="RQJO01000015">
    <property type="protein sequence ID" value="RRA98851.1"/>
    <property type="molecule type" value="Genomic_DNA"/>
</dbReference>
<sequence length="126" mass="13627">MGILRSLLLNGHLAFPSGDSILSSAVLLTVLIVGVYEGIPKLRVENAVKHNIILPDQPLIIEITTTADGSVQVANNLQRKPSRVISNGVGITNILSTYQMLNQPRPMVHEANGQFRVVLSLINHAT</sequence>
<name>A0A3P1BD60_9BACT</name>